<dbReference type="Proteomes" id="UP000243015">
    <property type="component" value="Unassembled WGS sequence"/>
</dbReference>
<dbReference type="AlphaFoldDB" id="A0A178ESE6"/>
<keyword evidence="5" id="KW-0496">Mitochondrion</keyword>
<sequence>MAGQQEAPMYHPQDALKRAINTTMVTGGVGLFTSAVQNTLQKQNVGPWGIFTRSGSTIFLFAAMGGSYEFVKTASANLRTKEDHWNSVYGGFAAGSLVGFRARTFPAMIGYGVALATLLGVFEYSGGSIAGRIADPNVDEYDRRTALRKNFRSPGEETIAELGERRGIEAPGFAERRRERIKQNYGIDVPVSQASASPTTPLSQEMSSQISVYYSAITPSACPPASPPVYQLVALSQGLSIQ</sequence>
<dbReference type="EMBL" id="LHPM01000018">
    <property type="protein sequence ID" value="OAL62970.1"/>
    <property type="molecule type" value="Genomic_DNA"/>
</dbReference>
<protein>
    <submittedName>
        <fullName evidence="7">NADH-ubiquinone oxidoreductase subunit</fullName>
    </submittedName>
</protein>
<keyword evidence="7" id="KW-0830">Ubiquinone</keyword>
<evidence type="ECO:0000313" key="7">
    <source>
        <dbReference type="EMBL" id="OAL62970.1"/>
    </source>
</evidence>
<dbReference type="PANTHER" id="PTHR21382">
    <property type="entry name" value="NADH-UBIQUINONE OXIDOREDUCTASE SUBUNIT"/>
    <property type="match status" value="1"/>
</dbReference>
<evidence type="ECO:0000256" key="1">
    <source>
        <dbReference type="ARBA" id="ARBA00004448"/>
    </source>
</evidence>
<gene>
    <name evidence="7" type="ORF">A7C99_5356</name>
</gene>
<dbReference type="Pfam" id="PF02466">
    <property type="entry name" value="Tim17"/>
    <property type="match status" value="1"/>
</dbReference>
<evidence type="ECO:0000256" key="5">
    <source>
        <dbReference type="ARBA" id="ARBA00023128"/>
    </source>
</evidence>
<keyword evidence="2" id="KW-0812">Transmembrane</keyword>
<keyword evidence="3" id="KW-0999">Mitochondrion inner membrane</keyword>
<reference evidence="7 8" key="1">
    <citation type="submission" date="2016-05" db="EMBL/GenBank/DDBJ databases">
        <title>Genome sequencing of Trichophyton rubrum CMCC(F)T1i isolated from hair.</title>
        <authorList>
            <person name="Zhan P."/>
            <person name="Tao Y."/>
            <person name="Liu W."/>
        </authorList>
    </citation>
    <scope>NUCLEOTIDE SEQUENCE [LARGE SCALE GENOMIC DNA]</scope>
    <source>
        <strain evidence="8">CMCC(F)T1i</strain>
    </source>
</reference>
<evidence type="ECO:0000256" key="3">
    <source>
        <dbReference type="ARBA" id="ARBA00022792"/>
    </source>
</evidence>
<dbReference type="InterPro" id="IPR039205">
    <property type="entry name" value="NDUFA11"/>
</dbReference>
<comment type="caution">
    <text evidence="7">The sequence shown here is derived from an EMBL/GenBank/DDBJ whole genome shotgun (WGS) entry which is preliminary data.</text>
</comment>
<dbReference type="GO" id="GO:0005743">
    <property type="term" value="C:mitochondrial inner membrane"/>
    <property type="evidence" value="ECO:0007669"/>
    <property type="project" value="UniProtKB-SubCell"/>
</dbReference>
<evidence type="ECO:0000256" key="2">
    <source>
        <dbReference type="ARBA" id="ARBA00022692"/>
    </source>
</evidence>
<dbReference type="GO" id="GO:0045271">
    <property type="term" value="C:respiratory chain complex I"/>
    <property type="evidence" value="ECO:0007669"/>
    <property type="project" value="InterPro"/>
</dbReference>
<keyword evidence="6" id="KW-0472">Membrane</keyword>
<evidence type="ECO:0000256" key="6">
    <source>
        <dbReference type="ARBA" id="ARBA00023136"/>
    </source>
</evidence>
<accession>A0A178ESE6</accession>
<keyword evidence="4" id="KW-1133">Transmembrane helix</keyword>
<dbReference type="PANTHER" id="PTHR21382:SF1">
    <property type="entry name" value="NADH DEHYDROGENASE [UBIQUINONE] 1 ALPHA SUBCOMPLEX SUBUNIT 11"/>
    <property type="match status" value="1"/>
</dbReference>
<evidence type="ECO:0000313" key="8">
    <source>
        <dbReference type="Proteomes" id="UP000243015"/>
    </source>
</evidence>
<organism evidence="7 8">
    <name type="scientific">Trichophyton rubrum</name>
    <name type="common">Athlete's foot fungus</name>
    <name type="synonym">Epidermophyton rubrum</name>
    <dbReference type="NCBI Taxonomy" id="5551"/>
    <lineage>
        <taxon>Eukaryota</taxon>
        <taxon>Fungi</taxon>
        <taxon>Dikarya</taxon>
        <taxon>Ascomycota</taxon>
        <taxon>Pezizomycotina</taxon>
        <taxon>Eurotiomycetes</taxon>
        <taxon>Eurotiomycetidae</taxon>
        <taxon>Onygenales</taxon>
        <taxon>Arthrodermataceae</taxon>
        <taxon>Trichophyton</taxon>
    </lineage>
</organism>
<proteinExistence type="predicted"/>
<dbReference type="VEuPathDB" id="FungiDB:TERG_01055"/>
<dbReference type="GO" id="GO:0006120">
    <property type="term" value="P:mitochondrial electron transport, NADH to ubiquinone"/>
    <property type="evidence" value="ECO:0007669"/>
    <property type="project" value="InterPro"/>
</dbReference>
<name>A0A178ESE6_TRIRU</name>
<evidence type="ECO:0000256" key="4">
    <source>
        <dbReference type="ARBA" id="ARBA00022989"/>
    </source>
</evidence>
<comment type="subcellular location">
    <subcellularLocation>
        <location evidence="1">Mitochondrion inner membrane</location>
        <topology evidence="1">Multi-pass membrane protein</topology>
    </subcellularLocation>
</comment>